<organism evidence="3 4">
    <name type="scientific">Amycolatopsis eburnea</name>
    <dbReference type="NCBI Taxonomy" id="2267691"/>
    <lineage>
        <taxon>Bacteria</taxon>
        <taxon>Bacillati</taxon>
        <taxon>Actinomycetota</taxon>
        <taxon>Actinomycetes</taxon>
        <taxon>Pseudonocardiales</taxon>
        <taxon>Pseudonocardiaceae</taxon>
        <taxon>Amycolatopsis</taxon>
    </lineage>
</organism>
<dbReference type="AlphaFoldDB" id="A0A427T2K8"/>
<name>A0A427T2K8_9PSEU</name>
<dbReference type="SMART" id="SM00470">
    <property type="entry name" value="ParB"/>
    <property type="match status" value="1"/>
</dbReference>
<dbReference type="EMBL" id="RSEC01000058">
    <property type="protein sequence ID" value="RSD13162.1"/>
    <property type="molecule type" value="Genomic_DNA"/>
</dbReference>
<sequence length="321" mass="34954">MTVSAVSAEENFADPLNRESRFYSNVVNVPIRDLTPFAAAPRTAEDADHVRALAESAIAPPPIVVHRATSQVVDGLHRLRAAQLRGEKTIAAVYFDGDVKEAYVLAVKLNATHGLPLTLADRKAAAREILSLYPEWSDRRIAGVAGLSPKTVAAIRRRSDGEFPRSTGRLASNGVLYRSNEQARRRAAELFEADPDASAREVALAAGVSVTTAKDVRKRLRDGEEPVSRKGSKPARGAAIGTAGRRADPAYVLDRMRRDPALRFTESGRAVLRWLEVPFGGADLRTVVDKIPSHCAPGLAEVARQRSRDWDQLAELLDHCT</sequence>
<dbReference type="InterPro" id="IPR036086">
    <property type="entry name" value="ParB/Sulfiredoxin_sf"/>
</dbReference>
<reference evidence="3 4" key="1">
    <citation type="submission" date="2018-12" db="EMBL/GenBank/DDBJ databases">
        <title>Amycolatopsis eburnea sp. nov. actinomycete associate with arbuscular mycorrhiza fungal spore.</title>
        <authorList>
            <person name="Lumyong S."/>
            <person name="Chaiya L."/>
        </authorList>
    </citation>
    <scope>NUCLEOTIDE SEQUENCE [LARGE SCALE GENOMIC DNA]</scope>
    <source>
        <strain evidence="3 4">GLM-1</strain>
    </source>
</reference>
<dbReference type="Gene3D" id="3.90.1530.10">
    <property type="entry name" value="Conserved hypothetical protein from pyrococcus furiosus pfu- 392566-001, ParB domain"/>
    <property type="match status" value="1"/>
</dbReference>
<keyword evidence="4" id="KW-1185">Reference proteome</keyword>
<feature type="domain" description="ParB-like N-terminal" evidence="2">
    <location>
        <begin position="27"/>
        <end position="111"/>
    </location>
</feature>
<dbReference type="Pfam" id="PF02195">
    <property type="entry name" value="ParB_N"/>
    <property type="match status" value="1"/>
</dbReference>
<dbReference type="SUPFAM" id="SSF110849">
    <property type="entry name" value="ParB/Sulfiredoxin"/>
    <property type="match status" value="1"/>
</dbReference>
<evidence type="ECO:0000256" key="1">
    <source>
        <dbReference type="SAM" id="MobiDB-lite"/>
    </source>
</evidence>
<evidence type="ECO:0000259" key="2">
    <source>
        <dbReference type="SMART" id="SM00470"/>
    </source>
</evidence>
<protein>
    <recommendedName>
        <fullName evidence="2">ParB-like N-terminal domain-containing protein</fullName>
    </recommendedName>
</protein>
<accession>A0A427T2K8</accession>
<evidence type="ECO:0000313" key="3">
    <source>
        <dbReference type="EMBL" id="RSD13162.1"/>
    </source>
</evidence>
<feature type="region of interest" description="Disordered" evidence="1">
    <location>
        <begin position="217"/>
        <end position="242"/>
    </location>
</feature>
<comment type="caution">
    <text evidence="3">The sequence shown here is derived from an EMBL/GenBank/DDBJ whole genome shotgun (WGS) entry which is preliminary data.</text>
</comment>
<dbReference type="InterPro" id="IPR003115">
    <property type="entry name" value="ParB_N"/>
</dbReference>
<dbReference type="Proteomes" id="UP000267081">
    <property type="component" value="Unassembled WGS sequence"/>
</dbReference>
<proteinExistence type="predicted"/>
<gene>
    <name evidence="3" type="ORF">EIY87_25720</name>
</gene>
<evidence type="ECO:0000313" key="4">
    <source>
        <dbReference type="Proteomes" id="UP000267081"/>
    </source>
</evidence>